<organism evidence="2 3">
    <name type="scientific">Mycena metata</name>
    <dbReference type="NCBI Taxonomy" id="1033252"/>
    <lineage>
        <taxon>Eukaryota</taxon>
        <taxon>Fungi</taxon>
        <taxon>Dikarya</taxon>
        <taxon>Basidiomycota</taxon>
        <taxon>Agaricomycotina</taxon>
        <taxon>Agaricomycetes</taxon>
        <taxon>Agaricomycetidae</taxon>
        <taxon>Agaricales</taxon>
        <taxon>Marasmiineae</taxon>
        <taxon>Mycenaceae</taxon>
        <taxon>Mycena</taxon>
    </lineage>
</organism>
<dbReference type="Gene3D" id="3.30.420.10">
    <property type="entry name" value="Ribonuclease H-like superfamily/Ribonuclease H"/>
    <property type="match status" value="1"/>
</dbReference>
<name>A0AAD7NE56_9AGAR</name>
<dbReference type="Pfam" id="PF13966">
    <property type="entry name" value="zf-RVT"/>
    <property type="match status" value="1"/>
</dbReference>
<sequence>MESKSGAEVWFGPNDTRNVGAMLPSDVPTTKYEAELVAATIAVRAIPPDTPVLLISKTNSVSTSMNKHLSIWEDKGWVGVQNPAPAQQLAACLRSRSAPTSFGKLTTATASALCRSAEELARTAITDGTAMPPPPNNNSVPAVRGAKLSSMTQKLAYQSIRARKKTPIWKGTGEVMVLVQDAIKVTNGHTPQESSVWKSVRHKDFTRQFRNFLWRAIHRSIRVGHYWAHIPGYEDHAVCKHCDEEESLQHILVECKRTGQALVWDLASDLWVMRTGTPLPKPTFGGILGCGLTMVEAESKKKPSGLNRLYRLLISESCYLIWKLRNKSVISNAGAEPSTTEVKNRWIYTMNDRLETDCYLATHSSQKDRAGIPPALVLRTWHKTLLEGEKLPKDWLREPRVLVGILANGSDAFSPPSSRRDRHS</sequence>
<feature type="domain" description="Reverse transcriptase zinc-binding" evidence="1">
    <location>
        <begin position="185"/>
        <end position="259"/>
    </location>
</feature>
<accession>A0AAD7NE56</accession>
<dbReference type="InterPro" id="IPR012337">
    <property type="entry name" value="RNaseH-like_sf"/>
</dbReference>
<reference evidence="2" key="1">
    <citation type="submission" date="2023-03" db="EMBL/GenBank/DDBJ databases">
        <title>Massive genome expansion in bonnet fungi (Mycena s.s.) driven by repeated elements and novel gene families across ecological guilds.</title>
        <authorList>
            <consortium name="Lawrence Berkeley National Laboratory"/>
            <person name="Harder C.B."/>
            <person name="Miyauchi S."/>
            <person name="Viragh M."/>
            <person name="Kuo A."/>
            <person name="Thoen E."/>
            <person name="Andreopoulos B."/>
            <person name="Lu D."/>
            <person name="Skrede I."/>
            <person name="Drula E."/>
            <person name="Henrissat B."/>
            <person name="Morin E."/>
            <person name="Kohler A."/>
            <person name="Barry K."/>
            <person name="LaButti K."/>
            <person name="Morin E."/>
            <person name="Salamov A."/>
            <person name="Lipzen A."/>
            <person name="Mereny Z."/>
            <person name="Hegedus B."/>
            <person name="Baldrian P."/>
            <person name="Stursova M."/>
            <person name="Weitz H."/>
            <person name="Taylor A."/>
            <person name="Grigoriev I.V."/>
            <person name="Nagy L.G."/>
            <person name="Martin F."/>
            <person name="Kauserud H."/>
        </authorList>
    </citation>
    <scope>NUCLEOTIDE SEQUENCE</scope>
    <source>
        <strain evidence="2">CBHHK182m</strain>
    </source>
</reference>
<dbReference type="InterPro" id="IPR026960">
    <property type="entry name" value="RVT-Znf"/>
</dbReference>
<dbReference type="EMBL" id="JARKIB010000042">
    <property type="protein sequence ID" value="KAJ7758260.1"/>
    <property type="molecule type" value="Genomic_DNA"/>
</dbReference>
<evidence type="ECO:0000313" key="2">
    <source>
        <dbReference type="EMBL" id="KAJ7758260.1"/>
    </source>
</evidence>
<evidence type="ECO:0000259" key="1">
    <source>
        <dbReference type="Pfam" id="PF13966"/>
    </source>
</evidence>
<dbReference type="InterPro" id="IPR036397">
    <property type="entry name" value="RNaseH_sf"/>
</dbReference>
<protein>
    <recommendedName>
        <fullName evidence="1">Reverse transcriptase zinc-binding domain-containing protein</fullName>
    </recommendedName>
</protein>
<evidence type="ECO:0000313" key="3">
    <source>
        <dbReference type="Proteomes" id="UP001215598"/>
    </source>
</evidence>
<dbReference type="Proteomes" id="UP001215598">
    <property type="component" value="Unassembled WGS sequence"/>
</dbReference>
<dbReference type="GO" id="GO:0003676">
    <property type="term" value="F:nucleic acid binding"/>
    <property type="evidence" value="ECO:0007669"/>
    <property type="project" value="InterPro"/>
</dbReference>
<dbReference type="AlphaFoldDB" id="A0AAD7NE56"/>
<gene>
    <name evidence="2" type="ORF">B0H16DRAFT_1457311</name>
</gene>
<keyword evidence="3" id="KW-1185">Reference proteome</keyword>
<dbReference type="SUPFAM" id="SSF53098">
    <property type="entry name" value="Ribonuclease H-like"/>
    <property type="match status" value="1"/>
</dbReference>
<comment type="caution">
    <text evidence="2">The sequence shown here is derived from an EMBL/GenBank/DDBJ whole genome shotgun (WGS) entry which is preliminary data.</text>
</comment>
<proteinExistence type="predicted"/>